<dbReference type="Pfam" id="PF03607">
    <property type="entry name" value="DCX"/>
    <property type="match status" value="3"/>
</dbReference>
<feature type="domain" description="Doublecortin" evidence="2">
    <location>
        <begin position="7"/>
        <end position="90"/>
    </location>
</feature>
<feature type="region of interest" description="Disordered" evidence="1">
    <location>
        <begin position="438"/>
        <end position="548"/>
    </location>
</feature>
<sequence>MDDYRPKRIHIYKNGDCYFAGKRTVVNCHVYRNFEQFLLHLSDEVRLITGAVRKLYELRSGVAVHNLDNLKDGTLYVATGGEPLKRIDYLIKDKIIPINHSSQLRLGTVDKARPSELKPHRIINRSTGGLLTHDPAADLPLVEQPIFGPTSKAYKIVVFENGETFSPGKRMVLNYRNCKSFEQVLRQLSSKMVLTTGQVRKIYDAESGQRIRSLHDIYPGHNLVVASFEPFKRVPYLKQNLSALTSAVKHEAEPHPRIVSFFPNGDTYHTGLTVAISNKRFPSLARLVDTLNNQIELVTGKVQKIYSLSGVRINVMDEFETGKGYVLVANNDPFIKTRYNIMALKPQNPNVGLSGSTKCNPFMDKIRPITVHRHTRHHTNEKSVAKTVPPKNEHAISTEHVKPRTAHRSESVALCSLVEEVVADLNLEFEKQPEPRGLLSREKTFQKSQTLKDSTHDVRSQDPKNMPSEVSDKPEIKETTQKRTAATDETHIEQPTQSSKRSAEENGNAEEDEIDEDEKVKGTRENESEIYGDHNLKKLEGKSKSTHISTKILRSTETTGYEVAEKTQNSDHIQSSPYVSQTLSLHKSQPLMKSKLEIEADDSKNYIHKKESTENLGSVSKLRGSASRTSSKEMLKSQPRLSTETPSK</sequence>
<dbReference type="InterPro" id="IPR003533">
    <property type="entry name" value="Doublecortin_dom"/>
</dbReference>
<feature type="compositionally biased region" description="Basic and acidic residues" evidence="1">
    <location>
        <begin position="470"/>
        <end position="492"/>
    </location>
</feature>
<reference evidence="3 4" key="1">
    <citation type="submission" date="2021-02" db="EMBL/GenBank/DDBJ databases">
        <title>Variation within the Batrachochytrium salamandrivorans European outbreak.</title>
        <authorList>
            <person name="Kelly M."/>
            <person name="Pasmans F."/>
            <person name="Shea T.P."/>
            <person name="Munoz J.F."/>
            <person name="Carranza S."/>
            <person name="Cuomo C.A."/>
            <person name="Martel A."/>
        </authorList>
    </citation>
    <scope>NUCLEOTIDE SEQUENCE [LARGE SCALE GENOMIC DNA]</scope>
    <source>
        <strain evidence="3 4">AMFP18/2</strain>
    </source>
</reference>
<dbReference type="InterPro" id="IPR036572">
    <property type="entry name" value="Doublecortin_dom_sf"/>
</dbReference>
<keyword evidence="4" id="KW-1185">Reference proteome</keyword>
<dbReference type="SMART" id="SM00537">
    <property type="entry name" value="DCX"/>
    <property type="match status" value="3"/>
</dbReference>
<accession>A0ABQ8F8A8</accession>
<feature type="compositionally biased region" description="Basic and acidic residues" evidence="1">
    <location>
        <begin position="391"/>
        <end position="405"/>
    </location>
</feature>
<feature type="compositionally biased region" description="Polar residues" evidence="1">
    <location>
        <begin position="639"/>
        <end position="648"/>
    </location>
</feature>
<dbReference type="PANTHER" id="PTHR23004:SF11">
    <property type="entry name" value="PROTEIN RPI-1"/>
    <property type="match status" value="1"/>
</dbReference>
<protein>
    <recommendedName>
        <fullName evidence="2">Doublecortin domain-containing protein</fullName>
    </recommendedName>
</protein>
<feature type="region of interest" description="Disordered" evidence="1">
    <location>
        <begin position="609"/>
        <end position="648"/>
    </location>
</feature>
<feature type="domain" description="Doublecortin" evidence="2">
    <location>
        <begin position="257"/>
        <end position="340"/>
    </location>
</feature>
<name>A0ABQ8F8A8_9FUNG</name>
<dbReference type="EMBL" id="JAFCIX010000379">
    <property type="protein sequence ID" value="KAH6592409.1"/>
    <property type="molecule type" value="Genomic_DNA"/>
</dbReference>
<dbReference type="Gene3D" id="3.10.20.230">
    <property type="entry name" value="Doublecortin domain"/>
    <property type="match status" value="3"/>
</dbReference>
<comment type="caution">
    <text evidence="3">The sequence shown here is derived from an EMBL/GenBank/DDBJ whole genome shotgun (WGS) entry which is preliminary data.</text>
</comment>
<feature type="compositionally biased region" description="Basic and acidic residues" evidence="1">
    <location>
        <begin position="518"/>
        <end position="543"/>
    </location>
</feature>
<dbReference type="CDD" id="cd01617">
    <property type="entry name" value="DCX"/>
    <property type="match status" value="1"/>
</dbReference>
<dbReference type="Proteomes" id="UP001648503">
    <property type="component" value="Unassembled WGS sequence"/>
</dbReference>
<evidence type="ECO:0000259" key="2">
    <source>
        <dbReference type="PROSITE" id="PS50309"/>
    </source>
</evidence>
<organism evidence="3 4">
    <name type="scientific">Batrachochytrium salamandrivorans</name>
    <dbReference type="NCBI Taxonomy" id="1357716"/>
    <lineage>
        <taxon>Eukaryota</taxon>
        <taxon>Fungi</taxon>
        <taxon>Fungi incertae sedis</taxon>
        <taxon>Chytridiomycota</taxon>
        <taxon>Chytridiomycota incertae sedis</taxon>
        <taxon>Chytridiomycetes</taxon>
        <taxon>Rhizophydiales</taxon>
        <taxon>Rhizophydiales incertae sedis</taxon>
        <taxon>Batrachochytrium</taxon>
    </lineage>
</organism>
<evidence type="ECO:0000256" key="1">
    <source>
        <dbReference type="SAM" id="MobiDB-lite"/>
    </source>
</evidence>
<dbReference type="PANTHER" id="PTHR23004">
    <property type="entry name" value="DOUBLECORTIN DOMAIN CONTAINING 2"/>
    <property type="match status" value="1"/>
</dbReference>
<dbReference type="SUPFAM" id="SSF89837">
    <property type="entry name" value="Doublecortin (DC)"/>
    <property type="match status" value="3"/>
</dbReference>
<feature type="domain" description="Doublecortin" evidence="2">
    <location>
        <begin position="154"/>
        <end position="237"/>
    </location>
</feature>
<gene>
    <name evidence="3" type="ORF">BASA50_008025</name>
</gene>
<feature type="compositionally biased region" description="Basic and acidic residues" evidence="1">
    <location>
        <begin position="453"/>
        <end position="462"/>
    </location>
</feature>
<evidence type="ECO:0000313" key="3">
    <source>
        <dbReference type="EMBL" id="KAH6592409.1"/>
    </source>
</evidence>
<feature type="region of interest" description="Disordered" evidence="1">
    <location>
        <begin position="374"/>
        <end position="405"/>
    </location>
</feature>
<feature type="compositionally biased region" description="Acidic residues" evidence="1">
    <location>
        <begin position="507"/>
        <end position="517"/>
    </location>
</feature>
<dbReference type="PROSITE" id="PS50309">
    <property type="entry name" value="DC"/>
    <property type="match status" value="3"/>
</dbReference>
<proteinExistence type="predicted"/>
<evidence type="ECO:0000313" key="4">
    <source>
        <dbReference type="Proteomes" id="UP001648503"/>
    </source>
</evidence>